<evidence type="ECO:0000256" key="2">
    <source>
        <dbReference type="ARBA" id="ARBA00007925"/>
    </source>
</evidence>
<dbReference type="GO" id="GO:0005634">
    <property type="term" value="C:nucleus"/>
    <property type="evidence" value="ECO:0007669"/>
    <property type="project" value="UniProtKB-SubCell"/>
</dbReference>
<dbReference type="AlphaFoldDB" id="A0AAN9TGQ9"/>
<evidence type="ECO:0000256" key="5">
    <source>
        <dbReference type="SAM" id="MobiDB-lite"/>
    </source>
</evidence>
<organism evidence="6 7">
    <name type="scientific">Parthenolecanium corni</name>
    <dbReference type="NCBI Taxonomy" id="536013"/>
    <lineage>
        <taxon>Eukaryota</taxon>
        <taxon>Metazoa</taxon>
        <taxon>Ecdysozoa</taxon>
        <taxon>Arthropoda</taxon>
        <taxon>Hexapoda</taxon>
        <taxon>Insecta</taxon>
        <taxon>Pterygota</taxon>
        <taxon>Neoptera</taxon>
        <taxon>Paraneoptera</taxon>
        <taxon>Hemiptera</taxon>
        <taxon>Sternorrhyncha</taxon>
        <taxon>Coccoidea</taxon>
        <taxon>Coccidae</taxon>
        <taxon>Parthenolecanium</taxon>
    </lineage>
</organism>
<evidence type="ECO:0000256" key="1">
    <source>
        <dbReference type="ARBA" id="ARBA00004123"/>
    </source>
</evidence>
<dbReference type="InterPro" id="IPR019140">
    <property type="entry name" value="MCM_complex-bd"/>
</dbReference>
<feature type="compositionally biased region" description="Acidic residues" evidence="5">
    <location>
        <begin position="150"/>
        <end position="160"/>
    </location>
</feature>
<comment type="subcellular location">
    <subcellularLocation>
        <location evidence="1">Nucleus</location>
    </subcellularLocation>
</comment>
<protein>
    <recommendedName>
        <fullName evidence="3">Mini-chromosome maintenance complex-binding protein</fullName>
    </recommendedName>
</protein>
<sequence>MESWTVRYFEENKDYCLEKLKDRKFWEQVPLLNHITECEPYNNKLIRFKGMIQDILNPIYYIEQFHVVNTKTSVTSVRSGKYRDRIDLSDDEKILQDTNDKIYQEKYIMRCVQVPGLNSWTKEFKFIDDLSDVSSREEKRKLEESSVTETNDDQSMEIETDERSKKSSQNNPAEANLAGNSAGSSSSVFSVPIVEEKKGEQSVILNLYDDEKSNSLHANEVIEVAGFLSLKSDIEGMDEDECSYFNSPIIHVIHVESGSSTFRHMLDLHKEYIFQNACSLRDELWIMLTDILLGDTLAADYLICHLISSVYLRQNHLALGKFSLNISDIPKTIGQCQNFEYVPALYRFLSHLLEKSVYLPITIDYLNNTTMIPKKNTEENRLVTGLLQVSSKTHFVIDETKLEPGTLGEKGVRNVEALRDIIDSQRIQYDFEYYQLPFVTDCPVLSLSSSKSLLPSDFHLILDPDPSCVGSAVNCFERAWKKMQDPLLSRLRFYLSHISTLNYELTDEMQKVIEKDFVQMRQDDQKTSSDDLHRLLVLSRFISLSRGHKSLQNDAWEYACRMEDQRKCRKSSL</sequence>
<proteinExistence type="inferred from homology"/>
<dbReference type="GO" id="GO:0003682">
    <property type="term" value="F:chromatin binding"/>
    <property type="evidence" value="ECO:0007669"/>
    <property type="project" value="TreeGrafter"/>
</dbReference>
<gene>
    <name evidence="6" type="ORF">V9T40_004013</name>
</gene>
<comment type="caution">
    <text evidence="6">The sequence shown here is derived from an EMBL/GenBank/DDBJ whole genome shotgun (WGS) entry which is preliminary data.</text>
</comment>
<evidence type="ECO:0000313" key="6">
    <source>
        <dbReference type="EMBL" id="KAK7586137.1"/>
    </source>
</evidence>
<feature type="region of interest" description="Disordered" evidence="5">
    <location>
        <begin position="137"/>
        <end position="186"/>
    </location>
</feature>
<reference evidence="6 7" key="1">
    <citation type="submission" date="2024-03" db="EMBL/GenBank/DDBJ databases">
        <title>Adaptation during the transition from Ophiocordyceps entomopathogen to insect associate is accompanied by gene loss and intensified selection.</title>
        <authorList>
            <person name="Ward C.M."/>
            <person name="Onetto C.A."/>
            <person name="Borneman A.R."/>
        </authorList>
    </citation>
    <scope>NUCLEOTIDE SEQUENCE [LARGE SCALE GENOMIC DNA]</scope>
    <source>
        <strain evidence="6">AWRI1</strain>
        <tissue evidence="6">Single Adult Female</tissue>
    </source>
</reference>
<accession>A0AAN9TGQ9</accession>
<evidence type="ECO:0000256" key="4">
    <source>
        <dbReference type="ARBA" id="ARBA00023242"/>
    </source>
</evidence>
<dbReference type="Proteomes" id="UP001367676">
    <property type="component" value="Unassembled WGS sequence"/>
</dbReference>
<dbReference type="Pfam" id="PF09739">
    <property type="entry name" value="MCM_bind"/>
    <property type="match status" value="1"/>
</dbReference>
<comment type="similarity">
    <text evidence="2">Belongs to the MCMBP family.</text>
</comment>
<dbReference type="PANTHER" id="PTHR13489">
    <property type="entry name" value="MINI-CHROMOSOME MAINTENANCE COMPLEX-BINDING PROTEIN"/>
    <property type="match status" value="1"/>
</dbReference>
<keyword evidence="4" id="KW-0539">Nucleus</keyword>
<dbReference type="GO" id="GO:0006261">
    <property type="term" value="P:DNA-templated DNA replication"/>
    <property type="evidence" value="ECO:0007669"/>
    <property type="project" value="TreeGrafter"/>
</dbReference>
<dbReference type="EMBL" id="JBBCAQ010000027">
    <property type="protein sequence ID" value="KAK7586137.1"/>
    <property type="molecule type" value="Genomic_DNA"/>
</dbReference>
<keyword evidence="7" id="KW-1185">Reference proteome</keyword>
<name>A0AAN9TGQ9_9HEMI</name>
<evidence type="ECO:0000313" key="7">
    <source>
        <dbReference type="Proteomes" id="UP001367676"/>
    </source>
</evidence>
<evidence type="ECO:0000256" key="3">
    <source>
        <dbReference type="ARBA" id="ARBA00015405"/>
    </source>
</evidence>
<dbReference type="PANTHER" id="PTHR13489:SF0">
    <property type="entry name" value="MINI-CHROMOSOME MAINTENANCE COMPLEX-BINDING PROTEIN"/>
    <property type="match status" value="1"/>
</dbReference>